<dbReference type="HOGENOM" id="CLU_005620_0_0_1"/>
<feature type="compositionally biased region" description="Acidic residues" evidence="2">
    <location>
        <begin position="771"/>
        <end position="791"/>
    </location>
</feature>
<keyword evidence="1" id="KW-0175">Coiled coil</keyword>
<dbReference type="PANTHER" id="PTHR39597:SF1">
    <property type="entry name" value="UBA DOMAIN-CONTAINING PROTEIN RUP1"/>
    <property type="match status" value="1"/>
</dbReference>
<dbReference type="Proteomes" id="UP000002058">
    <property type="component" value="Unassembled WGS sequence"/>
</dbReference>
<keyword evidence="4" id="KW-1185">Reference proteome</keyword>
<feature type="region of interest" description="Disordered" evidence="2">
    <location>
        <begin position="46"/>
        <end position="103"/>
    </location>
</feature>
<proteinExistence type="predicted"/>
<dbReference type="GO" id="GO:0005829">
    <property type="term" value="C:cytosol"/>
    <property type="evidence" value="ECO:0007669"/>
    <property type="project" value="TreeGrafter"/>
</dbReference>
<accession>C4JLG5</accession>
<name>C4JLG5_UNCRE</name>
<dbReference type="InterPro" id="IPR009060">
    <property type="entry name" value="UBA-like_sf"/>
</dbReference>
<sequence>MPDMPQVPSDDAINEFVAITKTTRDHATSLLQANNLDANQALNAFFESNSGQPPQNQWPVSSEPEPKPPGYPTENVQKSFNIDRGDSYTAPPSRPPSRIGHRSALERVRAQETDGAASYRKDFSHRIQVSSIDLPLAQSQHKMTLEEREEHDMQQAVAASLSRSFDRAGQESGVVSARGTQFGPANRDYYDNASWAMTTYNDPTPRQPCMHPDPEERKRENGFPAFCRPLASAEYLGACITILHSIPLSREAFISRNRLIPDYGHHPFWWNGEPIDTPPTGNDSQSRNSDKVFVEAQRLMAFLDGTTRAFGTITSLVDILTSGRNRPEKVLPEFLEQWQREAFLKNRNQPSSNLFESTLLTKSSNPQPQISRFPFCVAEMEFEPDENETLYDVIDNFLWQGTPPNKPHSTWLGKIAPIFTMRLRVSGKTTRPVGVKIPATWYPDRYLEANQGFVQELRERRLDAEADLEKLKDLIEDYSTAILPGGQATPFKTLLENAIAGTNKVVKGTRTDTSADSSDDTWETILTAEETEKLVGDLKSLAEKIDRRLATLSQKEQQVKESLKRFSKSLTEKDDDSEKPPHHKYTLRGVSTHPHLMYVLKRVPGAKNMRDIFPDMTFENEWEWWRISFSVEDGKNTTHRPIQDPLRVSRSDGSSYLLDRTKPRILIPNHQEPYGYTITPARELEVLQAAKEDHSSVLLVYANEDAVQYEGAELPEPLQAFLDADNQAFEDEIRRMQVRFEKELKEFQDGVTEEFVEDIDLRSASSSELNYIEEEDEGQGQEGGGEEEMNIEPDRRVPPAA</sequence>
<dbReference type="AlphaFoldDB" id="C4JLG5"/>
<evidence type="ECO:0008006" key="5">
    <source>
        <dbReference type="Google" id="ProtNLM"/>
    </source>
</evidence>
<dbReference type="OMA" id="WAMTLFN"/>
<feature type="region of interest" description="Disordered" evidence="2">
    <location>
        <begin position="766"/>
        <end position="801"/>
    </location>
</feature>
<dbReference type="VEuPathDB" id="FungiDB:UREG_03673"/>
<dbReference type="GO" id="GO:0005634">
    <property type="term" value="C:nucleus"/>
    <property type="evidence" value="ECO:0007669"/>
    <property type="project" value="TreeGrafter"/>
</dbReference>
<dbReference type="EMBL" id="CH476616">
    <property type="protein sequence ID" value="EEP78827.1"/>
    <property type="molecule type" value="Genomic_DNA"/>
</dbReference>
<feature type="coiled-coil region" evidence="1">
    <location>
        <begin position="454"/>
        <end position="481"/>
    </location>
</feature>
<dbReference type="OrthoDB" id="4489171at2759"/>
<dbReference type="GO" id="GO:0016579">
    <property type="term" value="P:protein deubiquitination"/>
    <property type="evidence" value="ECO:0007669"/>
    <property type="project" value="TreeGrafter"/>
</dbReference>
<feature type="region of interest" description="Disordered" evidence="2">
    <location>
        <begin position="563"/>
        <end position="587"/>
    </location>
</feature>
<feature type="compositionally biased region" description="Basic and acidic residues" evidence="2">
    <location>
        <begin position="563"/>
        <end position="580"/>
    </location>
</feature>
<evidence type="ECO:0000256" key="1">
    <source>
        <dbReference type="SAM" id="Coils"/>
    </source>
</evidence>
<evidence type="ECO:0000313" key="3">
    <source>
        <dbReference type="EMBL" id="EEP78827.1"/>
    </source>
</evidence>
<dbReference type="KEGG" id="ure:UREG_03673"/>
<dbReference type="InParanoid" id="C4JLG5"/>
<protein>
    <recommendedName>
        <fullName evidence="5">Ubiquitin interaction motif protein</fullName>
    </recommendedName>
</protein>
<feature type="compositionally biased region" description="Basic and acidic residues" evidence="2">
    <location>
        <begin position="792"/>
        <end position="801"/>
    </location>
</feature>
<evidence type="ECO:0000313" key="4">
    <source>
        <dbReference type="Proteomes" id="UP000002058"/>
    </source>
</evidence>
<dbReference type="InterPro" id="IPR055335">
    <property type="entry name" value="Ucp6/RUP1"/>
</dbReference>
<dbReference type="GeneID" id="8439536"/>
<dbReference type="RefSeq" id="XP_002544156.1">
    <property type="nucleotide sequence ID" value="XM_002544110.1"/>
</dbReference>
<dbReference type="STRING" id="336963.C4JLG5"/>
<dbReference type="eggNOG" id="ENOG502S0Z0">
    <property type="taxonomic scope" value="Eukaryota"/>
</dbReference>
<reference evidence="4" key="1">
    <citation type="journal article" date="2009" name="Genome Res.">
        <title>Comparative genomic analyses of the human fungal pathogens Coccidioides and their relatives.</title>
        <authorList>
            <person name="Sharpton T.J."/>
            <person name="Stajich J.E."/>
            <person name="Rounsley S.D."/>
            <person name="Gardner M.J."/>
            <person name="Wortman J.R."/>
            <person name="Jordar V.S."/>
            <person name="Maiti R."/>
            <person name="Kodira C.D."/>
            <person name="Neafsey D.E."/>
            <person name="Zeng Q."/>
            <person name="Hung C.-Y."/>
            <person name="McMahan C."/>
            <person name="Muszewska A."/>
            <person name="Grynberg M."/>
            <person name="Mandel M.A."/>
            <person name="Kellner E.M."/>
            <person name="Barker B.M."/>
            <person name="Galgiani J.N."/>
            <person name="Orbach M.J."/>
            <person name="Kirkland T.N."/>
            <person name="Cole G.T."/>
            <person name="Henn M.R."/>
            <person name="Birren B.W."/>
            <person name="Taylor J.W."/>
        </authorList>
    </citation>
    <scope>NUCLEOTIDE SEQUENCE [LARGE SCALE GENOMIC DNA]</scope>
    <source>
        <strain evidence="4">UAMH 1704</strain>
    </source>
</reference>
<dbReference type="CDD" id="cd14273">
    <property type="entry name" value="UBA_TAP-C_like"/>
    <property type="match status" value="1"/>
</dbReference>
<dbReference type="PANTHER" id="PTHR39597">
    <property type="entry name" value="UBA DOMAIN-CONTAINING PROTEIN RUP1"/>
    <property type="match status" value="1"/>
</dbReference>
<dbReference type="SUPFAM" id="SSF46934">
    <property type="entry name" value="UBA-like"/>
    <property type="match status" value="1"/>
</dbReference>
<organism evidence="3 4">
    <name type="scientific">Uncinocarpus reesii (strain UAMH 1704)</name>
    <dbReference type="NCBI Taxonomy" id="336963"/>
    <lineage>
        <taxon>Eukaryota</taxon>
        <taxon>Fungi</taxon>
        <taxon>Dikarya</taxon>
        <taxon>Ascomycota</taxon>
        <taxon>Pezizomycotina</taxon>
        <taxon>Eurotiomycetes</taxon>
        <taxon>Eurotiomycetidae</taxon>
        <taxon>Onygenales</taxon>
        <taxon>Onygenaceae</taxon>
        <taxon>Uncinocarpus</taxon>
    </lineage>
</organism>
<evidence type="ECO:0000256" key="2">
    <source>
        <dbReference type="SAM" id="MobiDB-lite"/>
    </source>
</evidence>
<dbReference type="Gene3D" id="1.10.8.10">
    <property type="entry name" value="DNA helicase RuvA subunit, C-terminal domain"/>
    <property type="match status" value="1"/>
</dbReference>
<feature type="compositionally biased region" description="Polar residues" evidence="2">
    <location>
        <begin position="46"/>
        <end position="60"/>
    </location>
</feature>
<gene>
    <name evidence="3" type="ORF">UREG_03673</name>
</gene>
<dbReference type="Pfam" id="PF14555">
    <property type="entry name" value="UBA_4"/>
    <property type="match status" value="1"/>
</dbReference>